<feature type="non-terminal residue" evidence="1">
    <location>
        <position position="1"/>
    </location>
</feature>
<organism evidence="1">
    <name type="scientific">marine sediment metagenome</name>
    <dbReference type="NCBI Taxonomy" id="412755"/>
    <lineage>
        <taxon>unclassified sequences</taxon>
        <taxon>metagenomes</taxon>
        <taxon>ecological metagenomes</taxon>
    </lineage>
</organism>
<accession>X1KJ14</accession>
<evidence type="ECO:0000313" key="2">
    <source>
        <dbReference type="EMBL" id="GAH82066.1"/>
    </source>
</evidence>
<comment type="caution">
    <text evidence="1">The sequence shown here is derived from an EMBL/GenBank/DDBJ whole genome shotgun (WGS) entry which is preliminary data.</text>
</comment>
<reference evidence="1" key="1">
    <citation type="journal article" date="2014" name="Front. Microbiol.">
        <title>High frequency of phylogenetically diverse reductive dehalogenase-homologous genes in deep subseafloor sedimentary metagenomes.</title>
        <authorList>
            <person name="Kawai M."/>
            <person name="Futagami T."/>
            <person name="Toyoda A."/>
            <person name="Takaki Y."/>
            <person name="Nishi S."/>
            <person name="Hori S."/>
            <person name="Arai W."/>
            <person name="Tsubouchi T."/>
            <person name="Morono Y."/>
            <person name="Uchiyama I."/>
            <person name="Ito T."/>
            <person name="Fujiyama A."/>
            <person name="Inagaki F."/>
            <person name="Takami H."/>
        </authorList>
    </citation>
    <scope>NUCLEOTIDE SEQUENCE</scope>
    <source>
        <strain evidence="1">Expedition CK06-06</strain>
    </source>
</reference>
<gene>
    <name evidence="1" type="ORF">S03H2_68271</name>
    <name evidence="2" type="ORF">S03H2_68273</name>
</gene>
<evidence type="ECO:0000313" key="1">
    <source>
        <dbReference type="EMBL" id="GAH82048.1"/>
    </source>
</evidence>
<dbReference type="EMBL" id="BARU01044859">
    <property type="protein sequence ID" value="GAH82066.1"/>
    <property type="molecule type" value="Genomic_DNA"/>
</dbReference>
<proteinExistence type="predicted"/>
<name>X1KJ14_9ZZZZ</name>
<dbReference type="EMBL" id="BARU01044857">
    <property type="protein sequence ID" value="GAH82048.1"/>
    <property type="molecule type" value="Genomic_DNA"/>
</dbReference>
<sequence length="34" mass="4040">QIGAESKELYTPSSYKSRVFYVWKWLDQGKKMKG</sequence>
<protein>
    <submittedName>
        <fullName evidence="1">Uncharacterized protein</fullName>
    </submittedName>
</protein>
<dbReference type="AlphaFoldDB" id="X1KJ14"/>